<name>A0A939S660_9BRAD</name>
<dbReference type="GO" id="GO:0016020">
    <property type="term" value="C:membrane"/>
    <property type="evidence" value="ECO:0007669"/>
    <property type="project" value="UniProtKB-SubCell"/>
</dbReference>
<evidence type="ECO:0000313" key="10">
    <source>
        <dbReference type="Proteomes" id="UP000664702"/>
    </source>
</evidence>
<feature type="region of interest" description="Disordered" evidence="6">
    <location>
        <begin position="1"/>
        <end position="28"/>
    </location>
</feature>
<comment type="subcellular location">
    <subcellularLocation>
        <location evidence="1">Membrane</location>
        <topology evidence="1">Single-pass membrane protein</topology>
    </subcellularLocation>
</comment>
<evidence type="ECO:0000313" key="9">
    <source>
        <dbReference type="EMBL" id="UEM10066.1"/>
    </source>
</evidence>
<evidence type="ECO:0000256" key="4">
    <source>
        <dbReference type="ARBA" id="ARBA00022989"/>
    </source>
</evidence>
<reference evidence="9 10" key="2">
    <citation type="journal article" date="2022" name="Int. J. Syst. Evol. Microbiol.">
        <title>Strains of Bradyrhizobium barranii sp. nov. associated with legumes native to Canada are symbionts of soybeans and belong to different subspecies (subsp. barranii subsp. nov. and subsp. apii subsp. nov.) and symbiovars (sv. glycinearum and sv. septentrionale).</title>
        <authorList>
            <person name="Bromfield E.S.P."/>
            <person name="Cloutier S."/>
            <person name="Wasai-Hara S."/>
            <person name="Minamisawa K."/>
        </authorList>
    </citation>
    <scope>NUCLEOTIDE SEQUENCE [LARGE SCALE GENOMIC DNA]</scope>
    <source>
        <strain evidence="9 10">144S4</strain>
    </source>
</reference>
<protein>
    <submittedName>
        <fullName evidence="8">TrbI/VirB10 family protein</fullName>
    </submittedName>
</protein>
<feature type="compositionally biased region" description="Basic and acidic residues" evidence="6">
    <location>
        <begin position="8"/>
        <end position="28"/>
    </location>
</feature>
<dbReference type="EMBL" id="JAGEMI010000001">
    <property type="protein sequence ID" value="MBO1866485.1"/>
    <property type="molecule type" value="Genomic_DNA"/>
</dbReference>
<keyword evidence="5 7" id="KW-0472">Membrane</keyword>
<dbReference type="Pfam" id="PF03743">
    <property type="entry name" value="TrbI"/>
    <property type="match status" value="1"/>
</dbReference>
<dbReference type="Proteomes" id="UP000664702">
    <property type="component" value="Chromosome"/>
</dbReference>
<sequence>MNSQIEGDQDRSISRQTQDDPSRSFRLRAEHPRVTRLSRKVLAGGIAVALVVIGGAVLWSLQNNRSRNQPADELYATEHHDIADGIATLPKDYMGLTRQGIPQLGPPLPGDLGRPILAAQGQSPTIGATALDAEQQRRDQETEAARVSHLFASANARDARPPAAAAQGGDRNASSISATNGDEGVSQGGQDRKLAFVNAFVDRRTVSPDRVTKPASPYVVQAGTVIPGALITGIRSDLPGQITAQVTENVFDSPTGRFLLIPQGARLIGVYDSQVAFGQSRVLLVWTRLIMPNGRSMVLEREQGADTAGYSGLEDEVNNHWGELFKAAALSTLLAVGTEPGAGSNTNSNDSAILQAMRRGAGDSLNQTGQQIVRRSLGIQPTLTIRSGFPVRVIVNRDLVLELYRG</sequence>
<organism evidence="8">
    <name type="scientific">Bradyrhizobium barranii subsp. barranii</name>
    <dbReference type="NCBI Taxonomy" id="2823807"/>
    <lineage>
        <taxon>Bacteria</taxon>
        <taxon>Pseudomonadati</taxon>
        <taxon>Pseudomonadota</taxon>
        <taxon>Alphaproteobacteria</taxon>
        <taxon>Hyphomicrobiales</taxon>
        <taxon>Nitrobacteraceae</taxon>
        <taxon>Bradyrhizobium</taxon>
        <taxon>Bradyrhizobium barranii</taxon>
    </lineage>
</organism>
<dbReference type="KEGG" id="bban:J4G43_036040"/>
<accession>A0A939S660</accession>
<dbReference type="InterPro" id="IPR042217">
    <property type="entry name" value="T4SS_VirB10/TrbI"/>
</dbReference>
<dbReference type="AlphaFoldDB" id="A0A939S660"/>
<feature type="region of interest" description="Disordered" evidence="6">
    <location>
        <begin position="152"/>
        <end position="189"/>
    </location>
</feature>
<dbReference type="InterPro" id="IPR005498">
    <property type="entry name" value="T4SS_VirB10/TraB/TrbI"/>
</dbReference>
<evidence type="ECO:0000256" key="5">
    <source>
        <dbReference type="ARBA" id="ARBA00023136"/>
    </source>
</evidence>
<dbReference type="CDD" id="cd16429">
    <property type="entry name" value="VirB10"/>
    <property type="match status" value="1"/>
</dbReference>
<dbReference type="EMBL" id="CP086136">
    <property type="protein sequence ID" value="UEM10066.1"/>
    <property type="molecule type" value="Genomic_DNA"/>
</dbReference>
<keyword evidence="4 7" id="KW-1133">Transmembrane helix</keyword>
<dbReference type="RefSeq" id="WP_208070367.1">
    <property type="nucleotide sequence ID" value="NZ_CP086136.1"/>
</dbReference>
<evidence type="ECO:0000256" key="1">
    <source>
        <dbReference type="ARBA" id="ARBA00004167"/>
    </source>
</evidence>
<evidence type="ECO:0000256" key="2">
    <source>
        <dbReference type="ARBA" id="ARBA00010265"/>
    </source>
</evidence>
<comment type="similarity">
    <text evidence="2">Belongs to the TrbI/VirB10 family.</text>
</comment>
<dbReference type="Gene3D" id="2.40.128.260">
    <property type="entry name" value="Type IV secretion system, VirB10/TraB/TrbI"/>
    <property type="match status" value="1"/>
</dbReference>
<feature type="compositionally biased region" description="Low complexity" evidence="6">
    <location>
        <begin position="152"/>
        <end position="166"/>
    </location>
</feature>
<evidence type="ECO:0000256" key="6">
    <source>
        <dbReference type="SAM" id="MobiDB-lite"/>
    </source>
</evidence>
<reference evidence="8" key="1">
    <citation type="submission" date="2021-03" db="EMBL/GenBank/DDBJ databases">
        <title>Whole Genome Sequence of Bradyrhizobium sp. Strain 144S4.</title>
        <authorList>
            <person name="Bromfield E.S.P."/>
            <person name="Cloutier S."/>
        </authorList>
    </citation>
    <scope>NUCLEOTIDE SEQUENCE [LARGE SCALE GENOMIC DNA]</scope>
    <source>
        <strain evidence="8">144S4</strain>
    </source>
</reference>
<feature type="transmembrane region" description="Helical" evidence="7">
    <location>
        <begin position="41"/>
        <end position="61"/>
    </location>
</feature>
<evidence type="ECO:0000256" key="3">
    <source>
        <dbReference type="ARBA" id="ARBA00022692"/>
    </source>
</evidence>
<evidence type="ECO:0000256" key="7">
    <source>
        <dbReference type="SAM" id="Phobius"/>
    </source>
</evidence>
<proteinExistence type="inferred from homology"/>
<evidence type="ECO:0000313" key="8">
    <source>
        <dbReference type="EMBL" id="MBO1866485.1"/>
    </source>
</evidence>
<gene>
    <name evidence="9" type="ORF">J4G43_036040</name>
    <name evidence="8" type="ORF">J4G43_37975</name>
</gene>
<keyword evidence="3 7" id="KW-0812">Transmembrane</keyword>